<dbReference type="AlphaFoldDB" id="A0AA36HXN9"/>
<organism evidence="1 2">
    <name type="scientific">Effrenium voratum</name>
    <dbReference type="NCBI Taxonomy" id="2562239"/>
    <lineage>
        <taxon>Eukaryota</taxon>
        <taxon>Sar</taxon>
        <taxon>Alveolata</taxon>
        <taxon>Dinophyceae</taxon>
        <taxon>Suessiales</taxon>
        <taxon>Symbiodiniaceae</taxon>
        <taxon>Effrenium</taxon>
    </lineage>
</organism>
<dbReference type="Gene3D" id="2.60.120.260">
    <property type="entry name" value="Galactose-binding domain-like"/>
    <property type="match status" value="1"/>
</dbReference>
<dbReference type="EMBL" id="CAUJNA010000383">
    <property type="protein sequence ID" value="CAJ1376329.1"/>
    <property type="molecule type" value="Genomic_DNA"/>
</dbReference>
<comment type="caution">
    <text evidence="1">The sequence shown here is derived from an EMBL/GenBank/DDBJ whole genome shotgun (WGS) entry which is preliminary data.</text>
</comment>
<dbReference type="Gene3D" id="2.60.120.200">
    <property type="match status" value="1"/>
</dbReference>
<name>A0AA36HXN9_9DINO</name>
<proteinExistence type="predicted"/>
<gene>
    <name evidence="1" type="ORF">EVOR1521_LOCUS5420</name>
</gene>
<evidence type="ECO:0000313" key="2">
    <source>
        <dbReference type="Proteomes" id="UP001178507"/>
    </source>
</evidence>
<dbReference type="PANTHER" id="PTHR35332">
    <property type="entry name" value="REGULATION OF ENOLASE PROTEIN 1"/>
    <property type="match status" value="1"/>
</dbReference>
<dbReference type="Pfam" id="PF07081">
    <property type="entry name" value="DUF1349"/>
    <property type="match status" value="1"/>
</dbReference>
<reference evidence="1" key="1">
    <citation type="submission" date="2023-08" db="EMBL/GenBank/DDBJ databases">
        <authorList>
            <person name="Chen Y."/>
            <person name="Shah S."/>
            <person name="Dougan E. K."/>
            <person name="Thang M."/>
            <person name="Chan C."/>
        </authorList>
    </citation>
    <scope>NUCLEOTIDE SEQUENCE</scope>
</reference>
<keyword evidence="2" id="KW-1185">Reference proteome</keyword>
<dbReference type="InterPro" id="IPR013320">
    <property type="entry name" value="ConA-like_dom_sf"/>
</dbReference>
<accession>A0AA36HXN9</accession>
<dbReference type="Proteomes" id="UP001178507">
    <property type="component" value="Unassembled WGS sequence"/>
</dbReference>
<dbReference type="PANTHER" id="PTHR35332:SF2">
    <property type="entry name" value="REGULATION OF ENOLASE PROTEIN 1"/>
    <property type="match status" value="1"/>
</dbReference>
<sequence>MEPVGFEALCWEPDAPDAIDRADGKLRVRPMPQRDFWSKTFYKPLLVKHDGQVLVRPVRTDMEVTLSTAFTLKPRAQFDQAGAMILIDENTWVKAGIEFCDGVPRLSCVVTNDGFSDWSTQCWSDWNGDSTSVCLRVHKELPGPEQGHAMVMEAAPFREGEEGDFTFIRIASLRSSKPWKMGLFCFAPVEQKGCEATFHYFKLGPKMALAHDADEYPFLTEEKMLDWKLITTREKAGICNADSIEECFHVCSVVNDCKFFATHFAVNCRACLLFKNCQNRESQSLVQDDLEGGGDSVTQVESDFHMYDIFQMEQGDVDVDAEKNLVKNPSFTEGKNGWADLCPPMMYNGKNLTFGCKNSGIWDAVPKDVGGDTNAYHVKENCFQGSRGGFYQDVKTEMGYTYELTFKLIDGYFSKKKAKEEKAWAGA</sequence>
<protein>
    <submittedName>
        <fullName evidence="1">Uncharacterized protein</fullName>
    </submittedName>
</protein>
<dbReference type="SUPFAM" id="SSF49899">
    <property type="entry name" value="Concanavalin A-like lectins/glucanases"/>
    <property type="match status" value="1"/>
</dbReference>
<dbReference type="InterPro" id="IPR009784">
    <property type="entry name" value="DUF1349"/>
</dbReference>
<evidence type="ECO:0000313" key="1">
    <source>
        <dbReference type="EMBL" id="CAJ1376329.1"/>
    </source>
</evidence>